<evidence type="ECO:0000313" key="2">
    <source>
        <dbReference type="Proteomes" id="UP000288603"/>
    </source>
</evidence>
<evidence type="ECO:0008006" key="3">
    <source>
        <dbReference type="Google" id="ProtNLM"/>
    </source>
</evidence>
<keyword evidence="2" id="KW-1185">Reference proteome</keyword>
<name>A0A444QF06_9MICO</name>
<sequence>MTIRAAAHTGVTLVVVTPGSVGPREGDEHMRPLVLSGGPAAGKSTCGRRLAEEHARAAFIDADDIRQLVVAGGATLWSGPDGRDQHLLGVRNVAALARNLAAVGFVITVADVVTEEALAAYRAELPDCLVVHLSLPLEEARNRAATRPVYLTDDEFDYLHDLLSSPPEVDVVVDVTGLTVDEQTDAIRRAWTSASLSGRTA</sequence>
<dbReference type="SUPFAM" id="SSF52540">
    <property type="entry name" value="P-loop containing nucleoside triphosphate hydrolases"/>
    <property type="match status" value="1"/>
</dbReference>
<dbReference type="AlphaFoldDB" id="A0A444QF06"/>
<reference evidence="1 2" key="1">
    <citation type="submission" date="2018-12" db="EMBL/GenBank/DDBJ databases">
        <authorList>
            <person name="Li F."/>
        </authorList>
    </citation>
    <scope>NUCLEOTIDE SEQUENCE [LARGE SCALE GENOMIC DNA]</scope>
    <source>
        <strain evidence="1 2">8H24J-4-2</strain>
    </source>
</reference>
<dbReference type="Gene3D" id="3.40.50.300">
    <property type="entry name" value="P-loop containing nucleotide triphosphate hydrolases"/>
    <property type="match status" value="1"/>
</dbReference>
<protein>
    <recommendedName>
        <fullName evidence="3">Adenylyl-sulfate kinase</fullName>
    </recommendedName>
</protein>
<gene>
    <name evidence="1" type="ORF">ELQ92_02375</name>
</gene>
<dbReference type="Proteomes" id="UP000288603">
    <property type="component" value="Unassembled WGS sequence"/>
</dbReference>
<proteinExistence type="predicted"/>
<dbReference type="Pfam" id="PF13671">
    <property type="entry name" value="AAA_33"/>
    <property type="match status" value="1"/>
</dbReference>
<accession>A0A444QF06</accession>
<dbReference type="EMBL" id="RZNC01000001">
    <property type="protein sequence ID" value="RWZ68108.1"/>
    <property type="molecule type" value="Genomic_DNA"/>
</dbReference>
<organism evidence="1 2">
    <name type="scientific">Labedella populi</name>
    <dbReference type="NCBI Taxonomy" id="2498850"/>
    <lineage>
        <taxon>Bacteria</taxon>
        <taxon>Bacillati</taxon>
        <taxon>Actinomycetota</taxon>
        <taxon>Actinomycetes</taxon>
        <taxon>Micrococcales</taxon>
        <taxon>Microbacteriaceae</taxon>
        <taxon>Labedella</taxon>
    </lineage>
</organism>
<dbReference type="InterPro" id="IPR027417">
    <property type="entry name" value="P-loop_NTPase"/>
</dbReference>
<comment type="caution">
    <text evidence="1">The sequence shown here is derived from an EMBL/GenBank/DDBJ whole genome shotgun (WGS) entry which is preliminary data.</text>
</comment>
<evidence type="ECO:0000313" key="1">
    <source>
        <dbReference type="EMBL" id="RWZ68108.1"/>
    </source>
</evidence>